<reference evidence="6 7" key="1">
    <citation type="submission" date="2024-11" db="EMBL/GenBank/DDBJ databases">
        <authorList>
            <person name="Heng Y.C."/>
            <person name="Lim A.C.H."/>
            <person name="Lee J.K.Y."/>
            <person name="Kittelmann S."/>
        </authorList>
    </citation>
    <scope>NUCLEOTIDE SEQUENCE [LARGE SCALE GENOMIC DNA]</scope>
    <source>
        <strain evidence="6 7">WILCCON 0202</strain>
    </source>
</reference>
<comment type="subcellular location">
    <subcellularLocation>
        <location evidence="1">Cytoplasm</location>
    </subcellularLocation>
</comment>
<proteinExistence type="inferred from homology"/>
<evidence type="ECO:0000256" key="2">
    <source>
        <dbReference type="ARBA" id="ARBA00022490"/>
    </source>
</evidence>
<evidence type="ECO:0000256" key="4">
    <source>
        <dbReference type="ARBA" id="ARBA00022803"/>
    </source>
</evidence>
<keyword evidence="2" id="KW-0963">Cytoplasm</keyword>
<gene>
    <name evidence="6" type="ORF">ACJDUH_06850</name>
</gene>
<dbReference type="RefSeq" id="WP_406764409.1">
    <property type="nucleotide sequence ID" value="NZ_JBJHZY010000001.1"/>
</dbReference>
<name>A0ABW8TQ20_9CLOT</name>
<evidence type="ECO:0000256" key="1">
    <source>
        <dbReference type="ARBA" id="ARBA00004496"/>
    </source>
</evidence>
<keyword evidence="4" id="KW-0802">TPR repeat</keyword>
<keyword evidence="7" id="KW-1185">Reference proteome</keyword>
<comment type="caution">
    <text evidence="6">The sequence shown here is derived from an EMBL/GenBank/DDBJ whole genome shotgun (WGS) entry which is preliminary data.</text>
</comment>
<accession>A0ABW8TQ20</accession>
<dbReference type="PANTHER" id="PTHR46630:SF1">
    <property type="entry name" value="TETRATRICOPEPTIDE REPEAT PROTEIN 29"/>
    <property type="match status" value="1"/>
</dbReference>
<dbReference type="InterPro" id="IPR019734">
    <property type="entry name" value="TPR_rpt"/>
</dbReference>
<dbReference type="EMBL" id="JBJHZY010000001">
    <property type="protein sequence ID" value="MFL0267816.1"/>
    <property type="molecule type" value="Genomic_DNA"/>
</dbReference>
<evidence type="ECO:0000256" key="3">
    <source>
        <dbReference type="ARBA" id="ARBA00022737"/>
    </source>
</evidence>
<organism evidence="6 7">
    <name type="scientific">Candidatus Clostridium radicumherbarum</name>
    <dbReference type="NCBI Taxonomy" id="3381662"/>
    <lineage>
        <taxon>Bacteria</taxon>
        <taxon>Bacillati</taxon>
        <taxon>Bacillota</taxon>
        <taxon>Clostridia</taxon>
        <taxon>Eubacteriales</taxon>
        <taxon>Clostridiaceae</taxon>
        <taxon>Clostridium</taxon>
    </lineage>
</organism>
<dbReference type="SUPFAM" id="SSF48452">
    <property type="entry name" value="TPR-like"/>
    <property type="match status" value="2"/>
</dbReference>
<dbReference type="InterPro" id="IPR051476">
    <property type="entry name" value="Bac_ResReg_Asp_Phosphatase"/>
</dbReference>
<keyword evidence="3" id="KW-0677">Repeat</keyword>
<protein>
    <submittedName>
        <fullName evidence="6">Tetratricopeptide repeat protein</fullName>
    </submittedName>
</protein>
<evidence type="ECO:0000256" key="5">
    <source>
        <dbReference type="ARBA" id="ARBA00038253"/>
    </source>
</evidence>
<evidence type="ECO:0000313" key="7">
    <source>
        <dbReference type="Proteomes" id="UP001623661"/>
    </source>
</evidence>
<dbReference type="SMART" id="SM00028">
    <property type="entry name" value="TPR"/>
    <property type="match status" value="6"/>
</dbReference>
<dbReference type="Gene3D" id="1.25.40.10">
    <property type="entry name" value="Tetratricopeptide repeat domain"/>
    <property type="match status" value="3"/>
</dbReference>
<evidence type="ECO:0000313" key="6">
    <source>
        <dbReference type="EMBL" id="MFL0267816.1"/>
    </source>
</evidence>
<dbReference type="PANTHER" id="PTHR46630">
    <property type="entry name" value="TETRATRICOPEPTIDE REPEAT PROTEIN 29"/>
    <property type="match status" value="1"/>
</dbReference>
<dbReference type="Proteomes" id="UP001623661">
    <property type="component" value="Unassembled WGS sequence"/>
</dbReference>
<comment type="similarity">
    <text evidence="5">Belongs to the Rap family.</text>
</comment>
<dbReference type="InterPro" id="IPR011990">
    <property type="entry name" value="TPR-like_helical_dom_sf"/>
</dbReference>
<sequence>MKAAEENVEISRNIKKSKQKISVTALIKEAEAFEKINDIHLAIKSYENALSICISENNTADVFHLSMKLGDFYQLSGKLEEGLQFFLKAKASAEILQNKALIIDALNKIADSYISCYEIENALKYSEEASKVLNEIDYLKGKIENNIGMSRIYNIKKEYFKARELCNESLLLCGDKYPLFRGKLYISLADLYKNITSPEEHLELLRQAYECFEKADYERGLFGVINNIAVVYAEKLHDYEKALEYYKKLKKLCEGSIYVEFLKICYLNIGEVNLKCFNYKKSLRWLNKAIKMPSGAYADNILAYNYVFLVQANLKKYNYTKAYDFLMKAEKEVGKNSNTEYTLVQYYKAAALIFNEFGDTNCAKSYIKKALDSVEKDETLIKWNIGIIYEYIKLSEAKNETDVIDIVDGVSYALSKYKNKDQILESVYNITIALIDLNYNKIALDFLSKYNSMKPDYEILKLKKMFIDIKLSKSENTKLLLKALKLAQKISDVNFEWKLSCLIGDYYLKNDDAKEALNYYNAAFKIVKEMVLSVPEKYKIQYANASKVLEAYNKLVMAMYYNSKIELEVCKIITSIDQLNEIFN</sequence>